<evidence type="ECO:0000313" key="3">
    <source>
        <dbReference type="Proteomes" id="UP000567179"/>
    </source>
</evidence>
<dbReference type="Proteomes" id="UP000567179">
    <property type="component" value="Unassembled WGS sequence"/>
</dbReference>
<proteinExistence type="predicted"/>
<evidence type="ECO:0000256" key="1">
    <source>
        <dbReference type="SAM" id="SignalP"/>
    </source>
</evidence>
<reference evidence="2 3" key="1">
    <citation type="journal article" date="2020" name="ISME J.">
        <title>Uncovering the hidden diversity of litter-decomposition mechanisms in mushroom-forming fungi.</title>
        <authorList>
            <person name="Floudas D."/>
            <person name="Bentzer J."/>
            <person name="Ahren D."/>
            <person name="Johansson T."/>
            <person name="Persson P."/>
            <person name="Tunlid A."/>
        </authorList>
    </citation>
    <scope>NUCLEOTIDE SEQUENCE [LARGE SCALE GENOMIC DNA]</scope>
    <source>
        <strain evidence="2 3">CBS 101986</strain>
    </source>
</reference>
<name>A0A8H5BS38_9AGAR</name>
<dbReference type="AlphaFoldDB" id="A0A8H5BS38"/>
<keyword evidence="3" id="KW-1185">Reference proteome</keyword>
<protein>
    <submittedName>
        <fullName evidence="2">Uncharacterized protein</fullName>
    </submittedName>
</protein>
<keyword evidence="1" id="KW-0732">Signal</keyword>
<gene>
    <name evidence="2" type="ORF">D9619_004827</name>
</gene>
<feature type="chain" id="PRO_5034470353" evidence="1">
    <location>
        <begin position="21"/>
        <end position="107"/>
    </location>
</feature>
<accession>A0A8H5BS38</accession>
<comment type="caution">
    <text evidence="2">The sequence shown here is derived from an EMBL/GenBank/DDBJ whole genome shotgun (WGS) entry which is preliminary data.</text>
</comment>
<organism evidence="2 3">
    <name type="scientific">Psilocybe cf. subviscida</name>
    <dbReference type="NCBI Taxonomy" id="2480587"/>
    <lineage>
        <taxon>Eukaryota</taxon>
        <taxon>Fungi</taxon>
        <taxon>Dikarya</taxon>
        <taxon>Basidiomycota</taxon>
        <taxon>Agaricomycotina</taxon>
        <taxon>Agaricomycetes</taxon>
        <taxon>Agaricomycetidae</taxon>
        <taxon>Agaricales</taxon>
        <taxon>Agaricineae</taxon>
        <taxon>Strophariaceae</taxon>
        <taxon>Psilocybe</taxon>
    </lineage>
</organism>
<feature type="signal peptide" evidence="1">
    <location>
        <begin position="1"/>
        <end position="20"/>
    </location>
</feature>
<evidence type="ECO:0000313" key="2">
    <source>
        <dbReference type="EMBL" id="KAF5327563.1"/>
    </source>
</evidence>
<sequence length="107" mass="10869">MHFNLAFVTAAVLSASSAMSATIIGFAGADCTGTANSPFIVPANFCGTFGGKSFRSIQYSGVPKSIQFYESGGGHDSCTNGSQLTRGAGSGCANAPTGFNWESVLVE</sequence>
<dbReference type="OrthoDB" id="3044801at2759"/>
<dbReference type="EMBL" id="JAACJJ010000014">
    <property type="protein sequence ID" value="KAF5327563.1"/>
    <property type="molecule type" value="Genomic_DNA"/>
</dbReference>